<proteinExistence type="predicted"/>
<protein>
    <recommendedName>
        <fullName evidence="3">Pyocin activator protein PrtN</fullName>
    </recommendedName>
</protein>
<name>A0ABT3A1P5_9RHOB</name>
<dbReference type="EMBL" id="JAOWKW010000012">
    <property type="protein sequence ID" value="MCV2879918.1"/>
    <property type="molecule type" value="Genomic_DNA"/>
</dbReference>
<accession>A0ABT3A1P5</accession>
<gene>
    <name evidence="1" type="ORF">OE699_13790</name>
</gene>
<comment type="caution">
    <text evidence="1">The sequence shown here is derived from an EMBL/GenBank/DDBJ whole genome shotgun (WGS) entry which is preliminary data.</text>
</comment>
<evidence type="ECO:0000313" key="2">
    <source>
        <dbReference type="Proteomes" id="UP001526166"/>
    </source>
</evidence>
<sequence>MPDWLARLWMRLKHFLRREDELARYRALATTLRPTRPLVRSLAPRRSPPALILTEEDQRAANARVSELLLRQVQRNLHDRE</sequence>
<keyword evidence="2" id="KW-1185">Reference proteome</keyword>
<evidence type="ECO:0000313" key="1">
    <source>
        <dbReference type="EMBL" id="MCV2879918.1"/>
    </source>
</evidence>
<reference evidence="1 2" key="1">
    <citation type="submission" date="2022-10" db="EMBL/GenBank/DDBJ databases">
        <title>Sinirhodobacter sp. nov., isolated from ocean surface sediments.</title>
        <authorList>
            <person name="He W."/>
            <person name="Wang L."/>
            <person name="Zhang D.-F."/>
        </authorList>
    </citation>
    <scope>NUCLEOTIDE SEQUENCE [LARGE SCALE GENOMIC DNA]</scope>
    <source>
        <strain evidence="1 2">WL0115</strain>
    </source>
</reference>
<dbReference type="Proteomes" id="UP001526166">
    <property type="component" value="Unassembled WGS sequence"/>
</dbReference>
<organism evidence="1 2">
    <name type="scientific">Sedimentimonas flavescens</name>
    <dbReference type="NCBI Taxonomy" id="2851012"/>
    <lineage>
        <taxon>Bacteria</taxon>
        <taxon>Pseudomonadati</taxon>
        <taxon>Pseudomonadota</taxon>
        <taxon>Alphaproteobacteria</taxon>
        <taxon>Rhodobacterales</taxon>
        <taxon>Rhodobacter group</taxon>
        <taxon>Sedimentimonas</taxon>
    </lineage>
</organism>
<evidence type="ECO:0008006" key="3">
    <source>
        <dbReference type="Google" id="ProtNLM"/>
    </source>
</evidence>